<evidence type="ECO:0000313" key="13">
    <source>
        <dbReference type="Proteomes" id="UP000500767"/>
    </source>
</evidence>
<comment type="pathway">
    <text evidence="2">Porphyrin-containing compound metabolism; protoporphyrin-IX biosynthesis; coproporphyrinogen-III from 5-aminolevulinate: step 2/4.</text>
</comment>
<dbReference type="Gene3D" id="3.40.190.10">
    <property type="entry name" value="Periplasmic binding protein-like II"/>
    <property type="match status" value="2"/>
</dbReference>
<dbReference type="Gene3D" id="3.30.160.40">
    <property type="entry name" value="Porphobilinogen deaminase, C-terminal domain"/>
    <property type="match status" value="1"/>
</dbReference>
<organism evidence="12 13">
    <name type="scientific">Lichenicola cladoniae</name>
    <dbReference type="NCBI Taxonomy" id="1484109"/>
    <lineage>
        <taxon>Bacteria</taxon>
        <taxon>Pseudomonadati</taxon>
        <taxon>Pseudomonadota</taxon>
        <taxon>Alphaproteobacteria</taxon>
        <taxon>Acetobacterales</taxon>
        <taxon>Acetobacteraceae</taxon>
        <taxon>Lichenicola</taxon>
    </lineage>
</organism>
<dbReference type="EC" id="2.5.1.61" evidence="8"/>
<dbReference type="InterPro" id="IPR036803">
    <property type="entry name" value="Porphobilinogen_deaminase_C_sf"/>
</dbReference>
<evidence type="ECO:0000256" key="6">
    <source>
        <dbReference type="ARBA" id="ARBA00023244"/>
    </source>
</evidence>
<dbReference type="GO" id="GO:0006782">
    <property type="term" value="P:protoporphyrinogen IX biosynthetic process"/>
    <property type="evidence" value="ECO:0007669"/>
    <property type="project" value="UniProtKB-UniRule"/>
</dbReference>
<dbReference type="Proteomes" id="UP000500767">
    <property type="component" value="Chromosome"/>
</dbReference>
<dbReference type="NCBIfam" id="TIGR00212">
    <property type="entry name" value="hemC"/>
    <property type="match status" value="1"/>
</dbReference>
<feature type="domain" description="Porphobilinogen deaminase N-terminal" evidence="10">
    <location>
        <begin position="73"/>
        <end position="291"/>
    </location>
</feature>
<feature type="compositionally biased region" description="Polar residues" evidence="9">
    <location>
        <begin position="24"/>
        <end position="36"/>
    </location>
</feature>
<evidence type="ECO:0000259" key="11">
    <source>
        <dbReference type="Pfam" id="PF03900"/>
    </source>
</evidence>
<dbReference type="GO" id="GO:0004418">
    <property type="term" value="F:hydroxymethylbilane synthase activity"/>
    <property type="evidence" value="ECO:0007669"/>
    <property type="project" value="UniProtKB-UniRule"/>
</dbReference>
<dbReference type="PRINTS" id="PR00151">
    <property type="entry name" value="PORPHBDMNASE"/>
</dbReference>
<dbReference type="AlphaFoldDB" id="A0A6M8HR72"/>
<reference evidence="12 13" key="1">
    <citation type="journal article" date="2014" name="World J. Microbiol. Biotechnol.">
        <title>Biodiversity and physiological characteristics of Antarctic and Arctic lichens-associated bacteria.</title>
        <authorList>
            <person name="Lee Y.M."/>
            <person name="Kim E.H."/>
            <person name="Lee H.K."/>
            <person name="Hong S.G."/>
        </authorList>
    </citation>
    <scope>NUCLEOTIDE SEQUENCE [LARGE SCALE GENOMIC DNA]</scope>
    <source>
        <strain evidence="12 13">PAMC 26569</strain>
    </source>
</reference>
<evidence type="ECO:0000313" key="12">
    <source>
        <dbReference type="EMBL" id="QKE90721.1"/>
    </source>
</evidence>
<evidence type="ECO:0000256" key="1">
    <source>
        <dbReference type="ARBA" id="ARBA00002869"/>
    </source>
</evidence>
<dbReference type="PANTHER" id="PTHR11557">
    <property type="entry name" value="PORPHOBILINOGEN DEAMINASE"/>
    <property type="match status" value="1"/>
</dbReference>
<dbReference type="FunFam" id="3.40.190.10:FF:000005">
    <property type="entry name" value="Porphobilinogen deaminase"/>
    <property type="match status" value="1"/>
</dbReference>
<keyword evidence="5 8" id="KW-0808">Transferase</keyword>
<dbReference type="UniPathway" id="UPA00251">
    <property type="reaction ID" value="UER00319"/>
</dbReference>
<comment type="cofactor">
    <cofactor evidence="8">
        <name>dipyrromethane</name>
        <dbReference type="ChEBI" id="CHEBI:60342"/>
    </cofactor>
    <text evidence="8">Binds 1 dipyrromethane group covalently.</text>
</comment>
<dbReference type="EMBL" id="CP053708">
    <property type="protein sequence ID" value="QKE90721.1"/>
    <property type="molecule type" value="Genomic_DNA"/>
</dbReference>
<dbReference type="SUPFAM" id="SSF53850">
    <property type="entry name" value="Periplasmic binding protein-like II"/>
    <property type="match status" value="1"/>
</dbReference>
<comment type="function">
    <text evidence="1 8">Tetrapolymerization of the monopyrrole PBG into the hydroxymethylbilane pre-uroporphyrinogen in several discrete steps.</text>
</comment>
<evidence type="ECO:0000256" key="3">
    <source>
        <dbReference type="ARBA" id="ARBA00005638"/>
    </source>
</evidence>
<comment type="similarity">
    <text evidence="3 8">Belongs to the HMBS family.</text>
</comment>
<dbReference type="SUPFAM" id="SSF54782">
    <property type="entry name" value="Porphobilinogen deaminase (hydroxymethylbilane synthase), C-terminal domain"/>
    <property type="match status" value="1"/>
</dbReference>
<dbReference type="InterPro" id="IPR022419">
    <property type="entry name" value="Porphobilin_deaminase_cofac_BS"/>
</dbReference>
<dbReference type="Pfam" id="PF01379">
    <property type="entry name" value="Porphobil_deam"/>
    <property type="match status" value="1"/>
</dbReference>
<evidence type="ECO:0000256" key="5">
    <source>
        <dbReference type="ARBA" id="ARBA00022679"/>
    </source>
</evidence>
<evidence type="ECO:0000256" key="2">
    <source>
        <dbReference type="ARBA" id="ARBA00004735"/>
    </source>
</evidence>
<dbReference type="KEGG" id="lck:HN018_12335"/>
<comment type="miscellaneous">
    <text evidence="8">The porphobilinogen subunits are added to the dipyrromethane group.</text>
</comment>
<dbReference type="InterPro" id="IPR022418">
    <property type="entry name" value="Porphobilinogen_deaminase_C"/>
</dbReference>
<dbReference type="PANTHER" id="PTHR11557:SF0">
    <property type="entry name" value="PORPHOBILINOGEN DEAMINASE"/>
    <property type="match status" value="1"/>
</dbReference>
<feature type="modified residue" description="S-(dipyrrolylmethanemethyl)cysteine" evidence="8">
    <location>
        <position position="320"/>
    </location>
</feature>
<sequence length="388" mass="41168">MLPAQPDPANGPSPSKPVPSGGSQERTPVASPTQHAPSAIHPDAPSAAMQEAARAALARQGTSVVPHRRMLPLRVGTRGSPLALVQTRAFLTMLTRFCPVLRDMGAFQEHAINTTGDMVQNRLLAEIGGKGLFAKEIHEALLDGRIDFAVHSLKDLETAMPPGLVLACTLKREDARDVLVLRPDTPIPDPEAPLTALVHGAVIGTSSVRRQAQLLHARPDLKIVMLRGNVQTRLDKLSQRLCDASLLAMAGLKRLGMEDRADLILDPSVMVPSAGQGIVGVTVRENDIELRELLGAIEDYEARAVSTAERALLAELDGSCQTPIGGYARLIPLVAGGPPQLELTGLVARADGSFLLRRNIGGAPADAERIGRELGASLRADSPSDLFA</sequence>
<dbReference type="GO" id="GO:0005737">
    <property type="term" value="C:cytoplasm"/>
    <property type="evidence" value="ECO:0007669"/>
    <property type="project" value="UniProtKB-UniRule"/>
</dbReference>
<dbReference type="InterPro" id="IPR000860">
    <property type="entry name" value="HemC"/>
</dbReference>
<proteinExistence type="inferred from homology"/>
<dbReference type="InterPro" id="IPR022417">
    <property type="entry name" value="Porphobilin_deaminase_N"/>
</dbReference>
<dbReference type="HAMAP" id="MF_00260">
    <property type="entry name" value="Porphobil_deam"/>
    <property type="match status" value="1"/>
</dbReference>
<keyword evidence="13" id="KW-1185">Reference proteome</keyword>
<feature type="compositionally biased region" description="Pro residues" evidence="9">
    <location>
        <begin position="1"/>
        <end position="17"/>
    </location>
</feature>
<accession>A0A6M8HR72</accession>
<evidence type="ECO:0000256" key="8">
    <source>
        <dbReference type="HAMAP-Rule" id="MF_00260"/>
    </source>
</evidence>
<evidence type="ECO:0000256" key="4">
    <source>
        <dbReference type="ARBA" id="ARBA00011245"/>
    </source>
</evidence>
<feature type="region of interest" description="Disordered" evidence="9">
    <location>
        <begin position="1"/>
        <end position="47"/>
    </location>
</feature>
<keyword evidence="6 8" id="KW-0627">Porphyrin biosynthesis</keyword>
<protein>
    <recommendedName>
        <fullName evidence="8">Porphobilinogen deaminase</fullName>
        <shortName evidence="8">PBG</shortName>
        <ecNumber evidence="8">2.5.1.61</ecNumber>
    </recommendedName>
    <alternativeName>
        <fullName evidence="8">Hydroxymethylbilane synthase</fullName>
        <shortName evidence="8">HMBS</shortName>
    </alternativeName>
    <alternativeName>
        <fullName evidence="8">Pre-uroporphyrinogen synthase</fullName>
    </alternativeName>
</protein>
<dbReference type="Pfam" id="PF03900">
    <property type="entry name" value="Porphobil_deamC"/>
    <property type="match status" value="1"/>
</dbReference>
<evidence type="ECO:0000256" key="9">
    <source>
        <dbReference type="SAM" id="MobiDB-lite"/>
    </source>
</evidence>
<comment type="subunit">
    <text evidence="4 8">Monomer.</text>
</comment>
<comment type="catalytic activity">
    <reaction evidence="7 8">
        <text>4 porphobilinogen + H2O = hydroxymethylbilane + 4 NH4(+)</text>
        <dbReference type="Rhea" id="RHEA:13185"/>
        <dbReference type="ChEBI" id="CHEBI:15377"/>
        <dbReference type="ChEBI" id="CHEBI:28938"/>
        <dbReference type="ChEBI" id="CHEBI:57845"/>
        <dbReference type="ChEBI" id="CHEBI:58126"/>
        <dbReference type="EC" id="2.5.1.61"/>
    </reaction>
</comment>
<feature type="domain" description="Porphobilinogen deaminase C-terminal" evidence="11">
    <location>
        <begin position="306"/>
        <end position="379"/>
    </location>
</feature>
<dbReference type="PROSITE" id="PS00533">
    <property type="entry name" value="PORPHOBILINOGEN_DEAM"/>
    <property type="match status" value="1"/>
</dbReference>
<evidence type="ECO:0000259" key="10">
    <source>
        <dbReference type="Pfam" id="PF01379"/>
    </source>
</evidence>
<name>A0A6M8HR72_9PROT</name>
<evidence type="ECO:0000256" key="7">
    <source>
        <dbReference type="ARBA" id="ARBA00048169"/>
    </source>
</evidence>
<gene>
    <name evidence="8 12" type="primary">hemC</name>
    <name evidence="12" type="ORF">HN018_12335</name>
</gene>